<dbReference type="Proteomes" id="UP001145114">
    <property type="component" value="Unassembled WGS sequence"/>
</dbReference>
<organism evidence="1 2">
    <name type="scientific">Spiromyces aspiralis</name>
    <dbReference type="NCBI Taxonomy" id="68401"/>
    <lineage>
        <taxon>Eukaryota</taxon>
        <taxon>Fungi</taxon>
        <taxon>Fungi incertae sedis</taxon>
        <taxon>Zoopagomycota</taxon>
        <taxon>Kickxellomycotina</taxon>
        <taxon>Kickxellomycetes</taxon>
        <taxon>Kickxellales</taxon>
        <taxon>Kickxellaceae</taxon>
        <taxon>Spiromyces</taxon>
    </lineage>
</organism>
<protein>
    <submittedName>
        <fullName evidence="1">Uncharacterized protein</fullName>
    </submittedName>
</protein>
<feature type="non-terminal residue" evidence="1">
    <location>
        <position position="627"/>
    </location>
</feature>
<gene>
    <name evidence="1" type="ORF">EV182_004791</name>
</gene>
<reference evidence="1" key="1">
    <citation type="submission" date="2022-06" db="EMBL/GenBank/DDBJ databases">
        <title>Phylogenomic reconstructions and comparative analyses of Kickxellomycotina fungi.</title>
        <authorList>
            <person name="Reynolds N.K."/>
            <person name="Stajich J.E."/>
            <person name="Barry K."/>
            <person name="Grigoriev I.V."/>
            <person name="Crous P."/>
            <person name="Smith M.E."/>
        </authorList>
    </citation>
    <scope>NUCLEOTIDE SEQUENCE</scope>
    <source>
        <strain evidence="1">RSA 2271</strain>
    </source>
</reference>
<name>A0ACC1HQR0_9FUNG</name>
<comment type="caution">
    <text evidence="1">The sequence shown here is derived from an EMBL/GenBank/DDBJ whole genome shotgun (WGS) entry which is preliminary data.</text>
</comment>
<sequence>MEIRVVGNDAGEKLSILSGTLARLDRNAPHYGVGSYNDFNTFYYQAASGTSGGSSGSPVLDIYGDAIALNAGGRNKAASSFYLPLDRVVRAVGYIRQGLQVPRGTLQTEFLCQSYDELRRLNLSPEIERSMREKFPEKNGMLTVRSVLPEGPAHNILQTGDIVVAINDKPVVDFVGLFNVIDDSVGKQVRLTIWRNIKAYNVTCDVQDLHAITPSQFIEVAGGSFNELSYQCARHYKVPVKGVYVSRPGHMFRQAELRSEGVILSINNQPTPDLPSFIRSISSLTDGARVPVRFYFLNSMYREQVRIMNVACHWHSFRLATRNDKTGLWDYEHLSLPSPMGEIAPQTAKMPHISENLKPMNLLWPGFVSIDFTLPFVVDGIKCVQYYGPGLIVDKELGLVLCDRDTVPISLGDVYITIAKSIVIPGKIVYMHPVYNFAVLKYDPKLIGNTEVQNVQFHPDYWSGAKRLRQGDEVYLAGMGSENNPVLRKTRVGSRSLIHTREAQPPRWRVFNCEGFGLDDQPSLQGGVICDEEGLIKGLWVNVSSQNSRNKDIFFATGIDICLVRPVVNALLKGEMPVLRHLDLDMWFMGIAAARPLGLSNERVRQIESWLEDDPHVYFVRNILDPV</sequence>
<evidence type="ECO:0000313" key="2">
    <source>
        <dbReference type="Proteomes" id="UP001145114"/>
    </source>
</evidence>
<accession>A0ACC1HQR0</accession>
<dbReference type="EMBL" id="JAMZIH010001553">
    <property type="protein sequence ID" value="KAJ1678093.1"/>
    <property type="molecule type" value="Genomic_DNA"/>
</dbReference>
<proteinExistence type="predicted"/>
<evidence type="ECO:0000313" key="1">
    <source>
        <dbReference type="EMBL" id="KAJ1678093.1"/>
    </source>
</evidence>
<keyword evidence="2" id="KW-1185">Reference proteome</keyword>